<name>A0A5C3MQT7_9AGAM</name>
<keyword evidence="3" id="KW-1185">Reference proteome</keyword>
<proteinExistence type="predicted"/>
<accession>A0A5C3MQT7</accession>
<reference evidence="2 3" key="1">
    <citation type="journal article" date="2019" name="Nat. Ecol. Evol.">
        <title>Megaphylogeny resolves global patterns of mushroom evolution.</title>
        <authorList>
            <person name="Varga T."/>
            <person name="Krizsan K."/>
            <person name="Foldi C."/>
            <person name="Dima B."/>
            <person name="Sanchez-Garcia M."/>
            <person name="Sanchez-Ramirez S."/>
            <person name="Szollosi G.J."/>
            <person name="Szarkandi J.G."/>
            <person name="Papp V."/>
            <person name="Albert L."/>
            <person name="Andreopoulos W."/>
            <person name="Angelini C."/>
            <person name="Antonin V."/>
            <person name="Barry K.W."/>
            <person name="Bougher N.L."/>
            <person name="Buchanan P."/>
            <person name="Buyck B."/>
            <person name="Bense V."/>
            <person name="Catcheside P."/>
            <person name="Chovatia M."/>
            <person name="Cooper J."/>
            <person name="Damon W."/>
            <person name="Desjardin D."/>
            <person name="Finy P."/>
            <person name="Geml J."/>
            <person name="Haridas S."/>
            <person name="Hughes K."/>
            <person name="Justo A."/>
            <person name="Karasinski D."/>
            <person name="Kautmanova I."/>
            <person name="Kiss B."/>
            <person name="Kocsube S."/>
            <person name="Kotiranta H."/>
            <person name="LaButti K.M."/>
            <person name="Lechner B.E."/>
            <person name="Liimatainen K."/>
            <person name="Lipzen A."/>
            <person name="Lukacs Z."/>
            <person name="Mihaltcheva S."/>
            <person name="Morgado L.N."/>
            <person name="Niskanen T."/>
            <person name="Noordeloos M.E."/>
            <person name="Ohm R.A."/>
            <person name="Ortiz-Santana B."/>
            <person name="Ovrebo C."/>
            <person name="Racz N."/>
            <person name="Riley R."/>
            <person name="Savchenko A."/>
            <person name="Shiryaev A."/>
            <person name="Soop K."/>
            <person name="Spirin V."/>
            <person name="Szebenyi C."/>
            <person name="Tomsovsky M."/>
            <person name="Tulloss R.E."/>
            <person name="Uehling J."/>
            <person name="Grigoriev I.V."/>
            <person name="Vagvolgyi C."/>
            <person name="Papp T."/>
            <person name="Martin F.M."/>
            <person name="Miettinen O."/>
            <person name="Hibbett D.S."/>
            <person name="Nagy L.G."/>
        </authorList>
    </citation>
    <scope>NUCLEOTIDE SEQUENCE [LARGE SCALE GENOMIC DNA]</scope>
    <source>
        <strain evidence="2 3">OMC1185</strain>
    </source>
</reference>
<protein>
    <submittedName>
        <fullName evidence="2">Uncharacterized protein</fullName>
    </submittedName>
</protein>
<dbReference type="Gene3D" id="3.60.130.30">
    <property type="match status" value="1"/>
</dbReference>
<evidence type="ECO:0000313" key="2">
    <source>
        <dbReference type="EMBL" id="TFK47340.1"/>
    </source>
</evidence>
<keyword evidence="1" id="KW-0472">Membrane</keyword>
<feature type="transmembrane region" description="Helical" evidence="1">
    <location>
        <begin position="40"/>
        <end position="60"/>
    </location>
</feature>
<dbReference type="OrthoDB" id="3202607at2759"/>
<dbReference type="AlphaFoldDB" id="A0A5C3MQT7"/>
<dbReference type="Proteomes" id="UP000305948">
    <property type="component" value="Unassembled WGS sequence"/>
</dbReference>
<feature type="non-terminal residue" evidence="2">
    <location>
        <position position="79"/>
    </location>
</feature>
<evidence type="ECO:0000256" key="1">
    <source>
        <dbReference type="SAM" id="Phobius"/>
    </source>
</evidence>
<dbReference type="EMBL" id="ML213524">
    <property type="protein sequence ID" value="TFK47340.1"/>
    <property type="molecule type" value="Genomic_DNA"/>
</dbReference>
<sequence length="79" mass="9114">EHTDHLNFPFLWCCITALGPFDHRAEGQLVLWDLNLVIDFPAGSTIFISSALLCYSNLAIQLHERRYSFMQWSVGVLFQ</sequence>
<keyword evidence="1" id="KW-0812">Transmembrane</keyword>
<organism evidence="2 3">
    <name type="scientific">Heliocybe sulcata</name>
    <dbReference type="NCBI Taxonomy" id="5364"/>
    <lineage>
        <taxon>Eukaryota</taxon>
        <taxon>Fungi</taxon>
        <taxon>Dikarya</taxon>
        <taxon>Basidiomycota</taxon>
        <taxon>Agaricomycotina</taxon>
        <taxon>Agaricomycetes</taxon>
        <taxon>Gloeophyllales</taxon>
        <taxon>Gloeophyllaceae</taxon>
        <taxon>Heliocybe</taxon>
    </lineage>
</organism>
<evidence type="ECO:0000313" key="3">
    <source>
        <dbReference type="Proteomes" id="UP000305948"/>
    </source>
</evidence>
<feature type="non-terminal residue" evidence="2">
    <location>
        <position position="1"/>
    </location>
</feature>
<gene>
    <name evidence="2" type="ORF">OE88DRAFT_1611362</name>
</gene>
<keyword evidence="1" id="KW-1133">Transmembrane helix</keyword>